<organism evidence="3 4">
    <name type="scientific">Paratrimastix pyriformis</name>
    <dbReference type="NCBI Taxonomy" id="342808"/>
    <lineage>
        <taxon>Eukaryota</taxon>
        <taxon>Metamonada</taxon>
        <taxon>Preaxostyla</taxon>
        <taxon>Paratrimastigidae</taxon>
        <taxon>Paratrimastix</taxon>
    </lineage>
</organism>
<keyword evidence="4" id="KW-1185">Reference proteome</keyword>
<comment type="caution">
    <text evidence="3">The sequence shown here is derived from an EMBL/GenBank/DDBJ whole genome shotgun (WGS) entry which is preliminary data.</text>
</comment>
<dbReference type="InterPro" id="IPR014756">
    <property type="entry name" value="Ig_E-set"/>
</dbReference>
<dbReference type="SUPFAM" id="SSF81296">
    <property type="entry name" value="E set domains"/>
    <property type="match status" value="4"/>
</dbReference>
<dbReference type="Proteomes" id="UP001141327">
    <property type="component" value="Unassembled WGS sequence"/>
</dbReference>
<evidence type="ECO:0000313" key="3">
    <source>
        <dbReference type="EMBL" id="KAJ4462239.1"/>
    </source>
</evidence>
<reference evidence="3" key="1">
    <citation type="journal article" date="2022" name="bioRxiv">
        <title>Genomics of Preaxostyla Flagellates Illuminates Evolutionary Transitions and the Path Towards Mitochondrial Loss.</title>
        <authorList>
            <person name="Novak L.V.F."/>
            <person name="Treitli S.C."/>
            <person name="Pyrih J."/>
            <person name="Halakuc P."/>
            <person name="Pipaliya S.V."/>
            <person name="Vacek V."/>
            <person name="Brzon O."/>
            <person name="Soukal P."/>
            <person name="Eme L."/>
            <person name="Dacks J.B."/>
            <person name="Karnkowska A."/>
            <person name="Elias M."/>
            <person name="Hampl V."/>
        </authorList>
    </citation>
    <scope>NUCLEOTIDE SEQUENCE</scope>
    <source>
        <strain evidence="3">RCP-MX</strain>
    </source>
</reference>
<dbReference type="InterPro" id="IPR002909">
    <property type="entry name" value="IPT_dom"/>
</dbReference>
<dbReference type="InterPro" id="IPR043710">
    <property type="entry name" value="DUF5650"/>
</dbReference>
<evidence type="ECO:0000313" key="4">
    <source>
        <dbReference type="Proteomes" id="UP001141327"/>
    </source>
</evidence>
<dbReference type="PANTHER" id="PTHR46769:SF2">
    <property type="entry name" value="FIBROCYSTIN-L ISOFORM 2 PRECURSOR-RELATED"/>
    <property type="match status" value="1"/>
</dbReference>
<proteinExistence type="predicted"/>
<evidence type="ECO:0000259" key="2">
    <source>
        <dbReference type="SMART" id="SM00429"/>
    </source>
</evidence>
<dbReference type="EMBL" id="JAPMOS010000004">
    <property type="protein sequence ID" value="KAJ4462239.1"/>
    <property type="molecule type" value="Genomic_DNA"/>
</dbReference>
<keyword evidence="1" id="KW-0732">Signal</keyword>
<name>A0ABQ8USZ4_9EUKA</name>
<dbReference type="Gene3D" id="2.60.40.10">
    <property type="entry name" value="Immunoglobulins"/>
    <property type="match status" value="4"/>
</dbReference>
<dbReference type="CDD" id="cd00603">
    <property type="entry name" value="IPT_PCSR"/>
    <property type="match status" value="3"/>
</dbReference>
<dbReference type="SMART" id="SM00429">
    <property type="entry name" value="IPT"/>
    <property type="match status" value="3"/>
</dbReference>
<gene>
    <name evidence="3" type="ORF">PAPYR_1432</name>
</gene>
<protein>
    <recommendedName>
        <fullName evidence="2">IPT/TIG domain-containing protein</fullName>
    </recommendedName>
</protein>
<dbReference type="Pfam" id="PF18888">
    <property type="entry name" value="DUF5650"/>
    <property type="match status" value="2"/>
</dbReference>
<accession>A0ABQ8USZ4</accession>
<dbReference type="InterPro" id="IPR013783">
    <property type="entry name" value="Ig-like_fold"/>
</dbReference>
<dbReference type="PANTHER" id="PTHR46769">
    <property type="entry name" value="POLYCYSTIC KIDNEY AND HEPATIC DISEASE 1 (AUTOSOMAL RECESSIVE)-LIKE 1"/>
    <property type="match status" value="1"/>
</dbReference>
<dbReference type="Pfam" id="PF01833">
    <property type="entry name" value="TIG"/>
    <property type="match status" value="4"/>
</dbReference>
<evidence type="ECO:0000256" key="1">
    <source>
        <dbReference type="ARBA" id="ARBA00022729"/>
    </source>
</evidence>
<dbReference type="InterPro" id="IPR052387">
    <property type="entry name" value="Fibrocystin"/>
</dbReference>
<sequence>MALQIGLGEILVTPNKDYVSYANTTRILTWCPGATGCRGVTVSTANSVTGLPANSGRVPKINARKAGDYLICDYQNYWTIWCPKSSPFQSGPFGNTTALVGGSTSIVDLPNNAFLVIDSVSLDTRGSVTWSEPGVLFRPRCGGRACVYYPPYFSGILGPNSIGKTRNSYPLAHEIYPGTKFRVLRCSGTSPCVGTVSATRSLVGESTYDCVRFQPFALFPEFSRRNQLLGATSSTEVTLSQEAVPAHYIVRWRSDFSGGSVTVCPTAGGCVGVVTDPAVSLVGTETQTFKYDSAPWLWFLLNGNLVVRAAGEPGGASQGNSFVLCVPGTTCKGTLSASNTFHGGSSTNVFMPPVGSAQYNASSYYAAIADAAGGLGAVRLCSGVSFDCLSEFTAANSAVGSAEHTGLGGSNFLQDDHGAWISHQDASWTYLPFVNGVLPTGPVVTKANWVPGGSTSVVLDPTGTPLGPIYANGNLGTVSIGLNQQYHNHFEALYAESADDEVILRLWVDEPVQMIGWAAGLEVVGPSSNATQTLVFNESGRARVQCCSQCTFADGAYPASRKYRAQIKLTPAVFFTVPNWDTILDFSLPAPVAEVTPTSCTFGGACSVHVSVSGPGAVAPYRVTLDGEECTLLGDSTASDLHVTLPAGKPVGSYSLRVATAGGRCAALTFEITPTTPVIGGVTPACPAHGCAITIAGTAFFRSTVQMDGVTMTCPTVTTTSITCQAPATGVAEGHTITVTNSNGLAATTAYAYNIPHPVISGVSPQVEATGGDITITGSGFLEPVVTIGGASCAVVSSTATQIVCTAPQAPAEHCNLTVISAGGYAASTPYTYRVHRPTVTGASPACGPLGCQITVQGSDFHGPTVTVDGVACPLVGSITATSLTCTAPASTREATNLTVIDAGGFAASIGYQYSFPHPAISGVSPQVETTGGDITITGSGFLEPVVTINGAACAVVSSTATQIVCTAPQAPAEHCNLTVISAGGYAAFGTYTYRVLYKFWYDKGMTSARQSGDKDSLVKLYFFFVKRLDKVNDKNNACPCFGTSCQTGRGALAGQVILV</sequence>
<feature type="domain" description="IPT/TIG" evidence="2">
    <location>
        <begin position="757"/>
        <end position="834"/>
    </location>
</feature>
<feature type="domain" description="IPT/TIG" evidence="2">
    <location>
        <begin position="837"/>
        <end position="917"/>
    </location>
</feature>
<feature type="domain" description="IPT/TIG" evidence="2">
    <location>
        <begin position="918"/>
        <end position="995"/>
    </location>
</feature>